<feature type="transmembrane region" description="Helical" evidence="1">
    <location>
        <begin position="109"/>
        <end position="129"/>
    </location>
</feature>
<dbReference type="PANTHER" id="PTHR37488">
    <property type="entry name" value="DUF1275 DOMAIN-CONTAINING PROTEIN"/>
    <property type="match status" value="1"/>
</dbReference>
<feature type="transmembrane region" description="Helical" evidence="1">
    <location>
        <begin position="141"/>
        <end position="162"/>
    </location>
</feature>
<name>A0A194VU92_CYTMA</name>
<feature type="transmembrane region" description="Helical" evidence="1">
    <location>
        <begin position="231"/>
        <end position="248"/>
    </location>
</feature>
<dbReference type="EMBL" id="CM003100">
    <property type="protein sequence ID" value="KUI67567.1"/>
    <property type="molecule type" value="Genomic_DNA"/>
</dbReference>
<dbReference type="Proteomes" id="UP000078559">
    <property type="component" value="Chromosome 3"/>
</dbReference>
<evidence type="ECO:0008006" key="4">
    <source>
        <dbReference type="Google" id="ProtNLM"/>
    </source>
</evidence>
<evidence type="ECO:0000256" key="1">
    <source>
        <dbReference type="SAM" id="Phobius"/>
    </source>
</evidence>
<keyword evidence="1" id="KW-0812">Transmembrane</keyword>
<keyword evidence="1" id="KW-1133">Transmembrane helix</keyword>
<keyword evidence="1" id="KW-0472">Membrane</keyword>
<accession>A0A194VU92</accession>
<reference evidence="2" key="1">
    <citation type="submission" date="2014-12" db="EMBL/GenBank/DDBJ databases">
        <title>Genome Sequence of Valsa Canker Pathogens Uncovers a Specific Adaption of Colonization on Woody Bark.</title>
        <authorList>
            <person name="Yin Z."/>
            <person name="Liu H."/>
            <person name="Gao X."/>
            <person name="Li Z."/>
            <person name="Song N."/>
            <person name="Ke X."/>
            <person name="Dai Q."/>
            <person name="Wu Y."/>
            <person name="Sun Y."/>
            <person name="Xu J.-R."/>
            <person name="Kang Z.K."/>
            <person name="Wang L."/>
            <person name="Huang L."/>
        </authorList>
    </citation>
    <scope>NUCLEOTIDE SEQUENCE [LARGE SCALE GENOMIC DNA]</scope>
    <source>
        <strain evidence="2">03-8</strain>
    </source>
</reference>
<gene>
    <name evidence="2" type="ORF">VM1G_03051</name>
</gene>
<dbReference type="OrthoDB" id="5288586at2759"/>
<sequence length="286" mass="30770">MTQSNGYGPVGHVVPATPDHNAVEEDRPLLNGVFGQRHNAKSFTGRIRKAAKDEVKRESAELMLILCYIITGLLDSSSVSIWGSFVSMQTGNTVYIGLGLSAPSESTRWIKSATSLGCFCIGSVFFSHFHRYFGPKRRGTLIASFLIQAVLCVVAAAMVTLGPGGYGKDEIAWDVLLPISLVAFQACGQAVTSRALGCSAFTSVVLTSIYCDLFSDAKLFQLDNPERNRRMAAPVMLLVGAVLGGVFARSSIGIAAALWAATVLKLVIVLIWAVWPSEKMEEETDD</sequence>
<protein>
    <recommendedName>
        <fullName evidence="4">DUF1275 domain protein</fullName>
    </recommendedName>
</protein>
<organism evidence="2 3">
    <name type="scientific">Cytospora mali</name>
    <name type="common">Apple Valsa canker fungus</name>
    <name type="synonym">Valsa mali</name>
    <dbReference type="NCBI Taxonomy" id="578113"/>
    <lineage>
        <taxon>Eukaryota</taxon>
        <taxon>Fungi</taxon>
        <taxon>Dikarya</taxon>
        <taxon>Ascomycota</taxon>
        <taxon>Pezizomycotina</taxon>
        <taxon>Sordariomycetes</taxon>
        <taxon>Sordariomycetidae</taxon>
        <taxon>Diaporthales</taxon>
        <taxon>Cytosporaceae</taxon>
        <taxon>Cytospora</taxon>
    </lineage>
</organism>
<dbReference type="PANTHER" id="PTHR37488:SF1">
    <property type="entry name" value="DUF1275 DOMAIN PROTEIN"/>
    <property type="match status" value="1"/>
</dbReference>
<dbReference type="InterPro" id="IPR010699">
    <property type="entry name" value="DUF1275"/>
</dbReference>
<dbReference type="Pfam" id="PF06912">
    <property type="entry name" value="DUF1275"/>
    <property type="match status" value="1"/>
</dbReference>
<feature type="transmembrane region" description="Helical" evidence="1">
    <location>
        <begin position="254"/>
        <end position="275"/>
    </location>
</feature>
<dbReference type="AlphaFoldDB" id="A0A194VU92"/>
<evidence type="ECO:0000313" key="2">
    <source>
        <dbReference type="EMBL" id="KUI67567.1"/>
    </source>
</evidence>
<evidence type="ECO:0000313" key="3">
    <source>
        <dbReference type="Proteomes" id="UP000078559"/>
    </source>
</evidence>
<keyword evidence="3" id="KW-1185">Reference proteome</keyword>
<feature type="transmembrane region" description="Helical" evidence="1">
    <location>
        <begin position="62"/>
        <end position="85"/>
    </location>
</feature>
<proteinExistence type="predicted"/>